<dbReference type="Pfam" id="PF05272">
    <property type="entry name" value="VapE-like_dom"/>
    <property type="match status" value="1"/>
</dbReference>
<dbReference type="GO" id="GO:0016817">
    <property type="term" value="F:hydrolase activity, acting on acid anhydrides"/>
    <property type="evidence" value="ECO:0007669"/>
    <property type="project" value="InterPro"/>
</dbReference>
<feature type="domain" description="Primase C-terminal 2" evidence="2">
    <location>
        <begin position="267"/>
        <end position="329"/>
    </location>
</feature>
<evidence type="ECO:0000313" key="4">
    <source>
        <dbReference type="Proteomes" id="UP000050786"/>
    </source>
</evidence>
<keyword evidence="4" id="KW-1185">Reference proteome</keyword>
<organism evidence="3 4">
    <name type="scientific">Ruegeria atlantica</name>
    <dbReference type="NCBI Taxonomy" id="81569"/>
    <lineage>
        <taxon>Bacteria</taxon>
        <taxon>Pseudomonadati</taxon>
        <taxon>Pseudomonadota</taxon>
        <taxon>Alphaproteobacteria</taxon>
        <taxon>Rhodobacterales</taxon>
        <taxon>Roseobacteraceae</taxon>
        <taxon>Ruegeria</taxon>
    </lineage>
</organism>
<feature type="domain" description="Virulence-associated protein E-like" evidence="1">
    <location>
        <begin position="521"/>
        <end position="740"/>
    </location>
</feature>
<reference evidence="4" key="1">
    <citation type="submission" date="2015-09" db="EMBL/GenBank/DDBJ databases">
        <authorList>
            <person name="Rodrigo-Torres L."/>
            <person name="Arahal D.R."/>
        </authorList>
    </citation>
    <scope>NUCLEOTIDE SEQUENCE [LARGE SCALE GENOMIC DNA]</scope>
    <source>
        <strain evidence="4">CECT 4293</strain>
    </source>
</reference>
<evidence type="ECO:0000313" key="3">
    <source>
        <dbReference type="EMBL" id="CUH41564.1"/>
    </source>
</evidence>
<name>A0A0N7LN66_9RHOB</name>
<dbReference type="SUPFAM" id="SSF52540">
    <property type="entry name" value="P-loop containing nucleoside triphosphate hydrolases"/>
    <property type="match status" value="1"/>
</dbReference>
<dbReference type="Proteomes" id="UP000050786">
    <property type="component" value="Unassembled WGS sequence"/>
</dbReference>
<dbReference type="AlphaFoldDB" id="A0A0N7LN66"/>
<dbReference type="InterPro" id="IPR027417">
    <property type="entry name" value="P-loop_NTPase"/>
</dbReference>
<proteinExistence type="predicted"/>
<dbReference type="PANTHER" id="PTHR34985">
    <property type="entry name" value="SLR0554 PROTEIN"/>
    <property type="match status" value="1"/>
</dbReference>
<dbReference type="InterPro" id="IPR007936">
    <property type="entry name" value="VapE-like_dom"/>
</dbReference>
<dbReference type="InterPro" id="IPR014819">
    <property type="entry name" value="PriCT_2"/>
</dbReference>
<evidence type="ECO:0000259" key="1">
    <source>
        <dbReference type="Pfam" id="PF05272"/>
    </source>
</evidence>
<gene>
    <name evidence="3" type="ORF">RUM4293_00438</name>
</gene>
<evidence type="ECO:0000259" key="2">
    <source>
        <dbReference type="Pfam" id="PF08707"/>
    </source>
</evidence>
<dbReference type="RefSeq" id="WP_145975761.1">
    <property type="nucleotide sequence ID" value="NZ_CYPS01000008.1"/>
</dbReference>
<protein>
    <submittedName>
        <fullName evidence="3">Putative P-loop ATPase</fullName>
    </submittedName>
</protein>
<dbReference type="EMBL" id="CYPS01000008">
    <property type="protein sequence ID" value="CUH41564.1"/>
    <property type="molecule type" value="Genomic_DNA"/>
</dbReference>
<dbReference type="Pfam" id="PF08707">
    <property type="entry name" value="PriCT_2"/>
    <property type="match status" value="1"/>
</dbReference>
<accession>A0A0N7LN66</accession>
<sequence>MTDSIPTPDTTQGTPLPHNMQHQTLHQHWFAAGFTDTIPVIPPDAVLYETSMVADEAKGKAPGEFRGGKWDGLGSWPELHVNQYLAQQWDQHGANVGLKTGIRWAGLDIDIRDLPTIEAILKSLHGDPVAVCAPIRTGQRPKCMLLFAIAEGEVIRRRKYTVVRDDFGSDEKPNQIEVMGATSAGRPTQIVVAGQHPCGSPYTWDRDVSLSTVPVITAEYMDYLVELCLLACEASGWTRGRKSQLSPLNGTASPLAHIKTDPILVGDLVQYMPNNDLDYDDWIAVALAIRWELGPEAGRAVFHQWSARSGKYDEKETDHEWKTMSEPDGRANFGKLRFWVEEQGVKLPPEMVQRLDTETIRKTQTAHLNAAPINPPMPPGASPLLAPADASPLPPTVTNLSDNFFIAAMQVIPDQIGPHILPMIRYTAKGGIAQSQVASPSNVTHILKLAGATKRFNMMTQSVEWVFADGPLAKHVSQASDDVAIPIFKEIAAWCWINPKSMQDALEDVQAVQYHPMEDWLDSLPPWDGVDRLGTIATEMPSPNPVTYRQAVVVRWFVQGVQAVKGWRDTERQIPHVLVFAGQQGAGKTQFALTCAPREFTAEGVTLDLSGDPVKDRDSIRAATGRAIAELGELEGTFGKSGIEALKNFLSKGSNTFRLPYGRNDITVRRCTVFIGTVNSMGFLHDETGARRFWPIEINGDLKPVENVDQVWAQALHCWRNGVEWFLTDAERAMHADVVQYHSEGSAVDDLMAEAYPDGFFTRGDGEPVSVDDPMYDLMSMTEIMRRANIQTTQANRRLTRSYIENNGGRVGRWLHHPSLNSNKRRNNVVMVLRAVTPAILPPSTL</sequence>
<dbReference type="PANTHER" id="PTHR34985:SF1">
    <property type="entry name" value="SLR0554 PROTEIN"/>
    <property type="match status" value="1"/>
</dbReference>